<dbReference type="Proteomes" id="UP001326715">
    <property type="component" value="Chromosome"/>
</dbReference>
<dbReference type="PANTHER" id="PTHR43265:SF1">
    <property type="entry name" value="ESTERASE ESTD"/>
    <property type="match status" value="1"/>
</dbReference>
<dbReference type="InterPro" id="IPR029058">
    <property type="entry name" value="AB_hydrolase_fold"/>
</dbReference>
<name>A0A1K1LTN6_9BACT</name>
<feature type="signal peptide" evidence="1">
    <location>
        <begin position="1"/>
        <end position="20"/>
    </location>
</feature>
<dbReference type="PANTHER" id="PTHR43265">
    <property type="entry name" value="ESTERASE ESTD"/>
    <property type="match status" value="1"/>
</dbReference>
<feature type="chain" id="PRO_5012724227" evidence="1">
    <location>
        <begin position="21"/>
        <end position="478"/>
    </location>
</feature>
<dbReference type="RefSeq" id="WP_072356747.1">
    <property type="nucleotide sequence ID" value="NZ_CP139972.1"/>
</dbReference>
<reference evidence="4 6" key="2">
    <citation type="submission" date="2023-11" db="EMBL/GenBank/DDBJ databases">
        <title>MicrobeMod: A computational toolkit for identifying prokaryotic methylation and restriction-modification with nanopore sequencing.</title>
        <authorList>
            <person name="Crits-Christoph A."/>
            <person name="Kang S.C."/>
            <person name="Lee H."/>
            <person name="Ostrov N."/>
        </authorList>
    </citation>
    <scope>NUCLEOTIDE SEQUENCE [LARGE SCALE GENOMIC DNA]</scope>
    <source>
        <strain evidence="4 6">ATCC 23090</strain>
    </source>
</reference>
<evidence type="ECO:0000256" key="1">
    <source>
        <dbReference type="SAM" id="SignalP"/>
    </source>
</evidence>
<dbReference type="Pfam" id="PF12697">
    <property type="entry name" value="Abhydrolase_6"/>
    <property type="match status" value="1"/>
</dbReference>
<evidence type="ECO:0000313" key="3">
    <source>
        <dbReference type="EMBL" id="SFW14247.1"/>
    </source>
</evidence>
<dbReference type="SUPFAM" id="SSF53474">
    <property type="entry name" value="alpha/beta-Hydrolases"/>
    <property type="match status" value="1"/>
</dbReference>
<keyword evidence="4" id="KW-0378">Hydrolase</keyword>
<accession>A0A1K1LTN6</accession>
<proteinExistence type="predicted"/>
<dbReference type="OrthoDB" id="9809549at2"/>
<protein>
    <submittedName>
        <fullName evidence="4">Alpha/beta hydrolase</fullName>
    </submittedName>
</protein>
<dbReference type="GO" id="GO:0052689">
    <property type="term" value="F:carboxylic ester hydrolase activity"/>
    <property type="evidence" value="ECO:0007669"/>
    <property type="project" value="TreeGrafter"/>
</dbReference>
<dbReference type="Proteomes" id="UP000183788">
    <property type="component" value="Unassembled WGS sequence"/>
</dbReference>
<reference evidence="3 5" key="1">
    <citation type="submission" date="2016-11" db="EMBL/GenBank/DDBJ databases">
        <authorList>
            <person name="Jaros S."/>
            <person name="Januszkiewicz K."/>
            <person name="Wedrychowicz H."/>
        </authorList>
    </citation>
    <scope>NUCLEOTIDE SEQUENCE [LARGE SCALE GENOMIC DNA]</scope>
    <source>
        <strain evidence="3 5">DSM 784</strain>
    </source>
</reference>
<dbReference type="STRING" id="1004.SAMN05661012_00205"/>
<sequence>MLRYVVLTCLGICLGGFVFAQSGPDISGKWYGILKTPQGQKQRLVLTFANENGEWNGQLVNPDEEDDPVLTDTVAVTNDSLKFSIPRIGVVFMGAWTNRNTYNGFFYQLNNRVSIYFSRKEVKEDDLQLERPQTPKSTVAYDTEDIKFVNKVDKVLLGGTLTRPGTKGKDPFKVIILIPGAGHPDRDNEMFGHRPFAVMADYFVRRGIATLRFDQRGVGNSTGNYDSASIGNLANDVQAALAYLRSRNDIDSLGIGLLGYGEGGAVAEMVAASDKMIAYLLLLAGPGVDGQTQYLNRMATTAASYGDSREHIRDYKDYYQPYLKVLVNQKDTLSRKTIAATYLGLVYNRFGDSTDIAGKQQFIQEVYAADARPRALSLLRFDPVPYLAKIRCPVLAMNGAKDVETAANPNLKGIQDGLKAGGNEMLTMWNLPGLNHLFQNCITCRIEEYGTLDETISPKILEGMTKWVQKLYEDESGK</sequence>
<dbReference type="Gene3D" id="3.40.50.1820">
    <property type="entry name" value="alpha/beta hydrolase"/>
    <property type="match status" value="1"/>
</dbReference>
<dbReference type="EMBL" id="FPIZ01000001">
    <property type="protein sequence ID" value="SFW14247.1"/>
    <property type="molecule type" value="Genomic_DNA"/>
</dbReference>
<organism evidence="3 5">
    <name type="scientific">Chitinophaga sancti</name>
    <dbReference type="NCBI Taxonomy" id="1004"/>
    <lineage>
        <taxon>Bacteria</taxon>
        <taxon>Pseudomonadati</taxon>
        <taxon>Bacteroidota</taxon>
        <taxon>Chitinophagia</taxon>
        <taxon>Chitinophagales</taxon>
        <taxon>Chitinophagaceae</taxon>
        <taxon>Chitinophaga</taxon>
    </lineage>
</organism>
<evidence type="ECO:0000259" key="2">
    <source>
        <dbReference type="Pfam" id="PF12697"/>
    </source>
</evidence>
<evidence type="ECO:0000313" key="4">
    <source>
        <dbReference type="EMBL" id="WQG89517.1"/>
    </source>
</evidence>
<evidence type="ECO:0000313" key="5">
    <source>
        <dbReference type="Proteomes" id="UP000183788"/>
    </source>
</evidence>
<gene>
    <name evidence="3" type="ORF">SAMN05661012_00205</name>
    <name evidence="4" type="ORF">SR876_31795</name>
</gene>
<keyword evidence="6" id="KW-1185">Reference proteome</keyword>
<dbReference type="InterPro" id="IPR000073">
    <property type="entry name" value="AB_hydrolase_1"/>
</dbReference>
<keyword evidence="1" id="KW-0732">Signal</keyword>
<feature type="domain" description="AB hydrolase-1" evidence="2">
    <location>
        <begin position="175"/>
        <end position="403"/>
    </location>
</feature>
<dbReference type="AlphaFoldDB" id="A0A1K1LTN6"/>
<dbReference type="InterPro" id="IPR053145">
    <property type="entry name" value="AB_hydrolase_Est10"/>
</dbReference>
<evidence type="ECO:0000313" key="6">
    <source>
        <dbReference type="Proteomes" id="UP001326715"/>
    </source>
</evidence>
<dbReference type="EMBL" id="CP140154">
    <property type="protein sequence ID" value="WQG89517.1"/>
    <property type="molecule type" value="Genomic_DNA"/>
</dbReference>